<feature type="transmembrane region" description="Helical" evidence="1">
    <location>
        <begin position="49"/>
        <end position="67"/>
    </location>
</feature>
<dbReference type="AlphaFoldDB" id="A0A8S9ZJW9"/>
<dbReference type="Proteomes" id="UP000605970">
    <property type="component" value="Unassembled WGS sequence"/>
</dbReference>
<proteinExistence type="predicted"/>
<sequence length="81" mass="9650">MVIVLIQFILLVINQKHMIVHHQHVKQIKIVKDWNVEMEFVLMNILKENHLALLVINILTVYLLIYVKMTNVNKHRGQGHF</sequence>
<reference evidence="2" key="1">
    <citation type="journal article" date="2020" name="Ecol. Evol.">
        <title>Genome structure and content of the rice root-knot nematode (Meloidogyne graminicola).</title>
        <authorList>
            <person name="Phan N.T."/>
            <person name="Danchin E.G.J."/>
            <person name="Klopp C."/>
            <person name="Perfus-Barbeoch L."/>
            <person name="Kozlowski D.K."/>
            <person name="Koutsovoulos G.D."/>
            <person name="Lopez-Roques C."/>
            <person name="Bouchez O."/>
            <person name="Zahm M."/>
            <person name="Besnard G."/>
            <person name="Bellafiore S."/>
        </authorList>
    </citation>
    <scope>NUCLEOTIDE SEQUENCE</scope>
    <source>
        <strain evidence="2">VN-18</strain>
    </source>
</reference>
<keyword evidence="1" id="KW-0472">Membrane</keyword>
<organism evidence="2 3">
    <name type="scientific">Meloidogyne graminicola</name>
    <dbReference type="NCBI Taxonomy" id="189291"/>
    <lineage>
        <taxon>Eukaryota</taxon>
        <taxon>Metazoa</taxon>
        <taxon>Ecdysozoa</taxon>
        <taxon>Nematoda</taxon>
        <taxon>Chromadorea</taxon>
        <taxon>Rhabditida</taxon>
        <taxon>Tylenchina</taxon>
        <taxon>Tylenchomorpha</taxon>
        <taxon>Tylenchoidea</taxon>
        <taxon>Meloidogynidae</taxon>
        <taxon>Meloidogyninae</taxon>
        <taxon>Meloidogyne</taxon>
    </lineage>
</organism>
<keyword evidence="1" id="KW-1133">Transmembrane helix</keyword>
<keyword evidence="3" id="KW-1185">Reference proteome</keyword>
<gene>
    <name evidence="2" type="ORF">Mgra_00006956</name>
</gene>
<protein>
    <submittedName>
        <fullName evidence="2">Uncharacterized protein</fullName>
    </submittedName>
</protein>
<accession>A0A8S9ZJW9</accession>
<evidence type="ECO:0000256" key="1">
    <source>
        <dbReference type="SAM" id="Phobius"/>
    </source>
</evidence>
<comment type="caution">
    <text evidence="2">The sequence shown here is derived from an EMBL/GenBank/DDBJ whole genome shotgun (WGS) entry which is preliminary data.</text>
</comment>
<keyword evidence="1" id="KW-0812">Transmembrane</keyword>
<name>A0A8S9ZJW9_9BILA</name>
<dbReference type="EMBL" id="JABEBT010000072">
    <property type="protein sequence ID" value="KAF7633647.1"/>
    <property type="molecule type" value="Genomic_DNA"/>
</dbReference>
<evidence type="ECO:0000313" key="3">
    <source>
        <dbReference type="Proteomes" id="UP000605970"/>
    </source>
</evidence>
<evidence type="ECO:0000313" key="2">
    <source>
        <dbReference type="EMBL" id="KAF7633647.1"/>
    </source>
</evidence>